<accession>A0A0D8XSA2</accession>
<organism evidence="1 2">
    <name type="scientific">Dictyocaulus viviparus</name>
    <name type="common">Bovine lungworm</name>
    <dbReference type="NCBI Taxonomy" id="29172"/>
    <lineage>
        <taxon>Eukaryota</taxon>
        <taxon>Metazoa</taxon>
        <taxon>Ecdysozoa</taxon>
        <taxon>Nematoda</taxon>
        <taxon>Chromadorea</taxon>
        <taxon>Rhabditida</taxon>
        <taxon>Rhabditina</taxon>
        <taxon>Rhabditomorpha</taxon>
        <taxon>Strongyloidea</taxon>
        <taxon>Metastrongylidae</taxon>
        <taxon>Dictyocaulus</taxon>
    </lineage>
</organism>
<protein>
    <submittedName>
        <fullName evidence="1">Uncharacterized protein</fullName>
    </submittedName>
</protein>
<keyword evidence="2" id="KW-1185">Reference proteome</keyword>
<dbReference type="OrthoDB" id="5865875at2759"/>
<dbReference type="AlphaFoldDB" id="A0A0D8XSA2"/>
<dbReference type="Proteomes" id="UP000053766">
    <property type="component" value="Unassembled WGS sequence"/>
</dbReference>
<proteinExistence type="predicted"/>
<name>A0A0D8XSA2_DICVI</name>
<reference evidence="1 2" key="1">
    <citation type="submission" date="2013-11" db="EMBL/GenBank/DDBJ databases">
        <title>Draft genome of the bovine lungworm Dictyocaulus viviparus.</title>
        <authorList>
            <person name="Mitreva M."/>
        </authorList>
    </citation>
    <scope>NUCLEOTIDE SEQUENCE [LARGE SCALE GENOMIC DNA]</scope>
    <source>
        <strain evidence="1 2">HannoverDv2000</strain>
    </source>
</reference>
<gene>
    <name evidence="1" type="ORF">DICVIV_06410</name>
</gene>
<reference evidence="2" key="2">
    <citation type="journal article" date="2016" name="Sci. Rep.">
        <title>Dictyocaulus viviparus genome, variome and transcriptome elucidate lungworm biology and support future intervention.</title>
        <authorList>
            <person name="McNulty S.N."/>
            <person name="Strube C."/>
            <person name="Rosa B.A."/>
            <person name="Martin J.C."/>
            <person name="Tyagi R."/>
            <person name="Choi Y.J."/>
            <person name="Wang Q."/>
            <person name="Hallsworth Pepin K."/>
            <person name="Zhang X."/>
            <person name="Ozersky P."/>
            <person name="Wilson R.K."/>
            <person name="Sternberg P.W."/>
            <person name="Gasser R.B."/>
            <person name="Mitreva M."/>
        </authorList>
    </citation>
    <scope>NUCLEOTIDE SEQUENCE [LARGE SCALE GENOMIC DNA]</scope>
    <source>
        <strain evidence="2">HannoverDv2000</strain>
    </source>
</reference>
<dbReference type="EMBL" id="KN716304">
    <property type="protein sequence ID" value="KJH47523.1"/>
    <property type="molecule type" value="Genomic_DNA"/>
</dbReference>
<evidence type="ECO:0000313" key="1">
    <source>
        <dbReference type="EMBL" id="KJH47523.1"/>
    </source>
</evidence>
<sequence length="102" mass="11808">MPRKENVGMIMKISIVIKMEAKLFDPYTYLDKVSPTPQKSFLTTNYNARVNSKIWRRRSRKTIMKNELSGLPAVQLMSRETQPLTARAHRSSFAMPASHILR</sequence>
<evidence type="ECO:0000313" key="2">
    <source>
        <dbReference type="Proteomes" id="UP000053766"/>
    </source>
</evidence>